<proteinExistence type="predicted"/>
<dbReference type="Proteomes" id="UP000433483">
    <property type="component" value="Unassembled WGS sequence"/>
</dbReference>
<dbReference type="AlphaFoldDB" id="A0A6A3WR39"/>
<accession>A0A6A3WR39</accession>
<name>A0A6A3WR39_9STRA</name>
<sequence length="61" mass="6153">MSTWDVLGLVAMVLVAVAVMMVVGTSEGANGAVSGRVRSSALVRCASPVFGHKTVSGGYGR</sequence>
<gene>
    <name evidence="2" type="ORF">PF005_g21616</name>
</gene>
<protein>
    <recommendedName>
        <fullName evidence="4">RxLR effector protein</fullName>
    </recommendedName>
</protein>
<evidence type="ECO:0000313" key="3">
    <source>
        <dbReference type="Proteomes" id="UP000433483"/>
    </source>
</evidence>
<evidence type="ECO:0008006" key="4">
    <source>
        <dbReference type="Google" id="ProtNLM"/>
    </source>
</evidence>
<reference evidence="2 3" key="1">
    <citation type="submission" date="2018-08" db="EMBL/GenBank/DDBJ databases">
        <title>Genomic investigation of the strawberry pathogen Phytophthora fragariae indicates pathogenicity is determined by transcriptional variation in three key races.</title>
        <authorList>
            <person name="Adams T.M."/>
            <person name="Armitage A.D."/>
            <person name="Sobczyk M.K."/>
            <person name="Bates H.J."/>
            <person name="Dunwell J.M."/>
            <person name="Nellist C.F."/>
            <person name="Harrison R.J."/>
        </authorList>
    </citation>
    <scope>NUCLEOTIDE SEQUENCE [LARGE SCALE GENOMIC DNA]</scope>
    <source>
        <strain evidence="2 3">NOV-27</strain>
    </source>
</reference>
<comment type="caution">
    <text evidence="2">The sequence shown here is derived from an EMBL/GenBank/DDBJ whole genome shotgun (WGS) entry which is preliminary data.</text>
</comment>
<keyword evidence="3" id="KW-1185">Reference proteome</keyword>
<feature type="chain" id="PRO_5025619019" description="RxLR effector protein" evidence="1">
    <location>
        <begin position="29"/>
        <end position="61"/>
    </location>
</feature>
<dbReference type="EMBL" id="QXGB01001859">
    <property type="protein sequence ID" value="KAE9184596.1"/>
    <property type="molecule type" value="Genomic_DNA"/>
</dbReference>
<evidence type="ECO:0000313" key="2">
    <source>
        <dbReference type="EMBL" id="KAE9184596.1"/>
    </source>
</evidence>
<feature type="signal peptide" evidence="1">
    <location>
        <begin position="1"/>
        <end position="28"/>
    </location>
</feature>
<keyword evidence="1" id="KW-0732">Signal</keyword>
<organism evidence="2 3">
    <name type="scientific">Phytophthora fragariae</name>
    <dbReference type="NCBI Taxonomy" id="53985"/>
    <lineage>
        <taxon>Eukaryota</taxon>
        <taxon>Sar</taxon>
        <taxon>Stramenopiles</taxon>
        <taxon>Oomycota</taxon>
        <taxon>Peronosporomycetes</taxon>
        <taxon>Peronosporales</taxon>
        <taxon>Peronosporaceae</taxon>
        <taxon>Phytophthora</taxon>
    </lineage>
</organism>
<evidence type="ECO:0000256" key="1">
    <source>
        <dbReference type="SAM" id="SignalP"/>
    </source>
</evidence>